<sequence length="108" mass="12181">MEISAEHTCADVKSISEMVRALPSEEELCRICDVLSALHSETRLKILFLLSEGGLCVKELEMGLDVSQPAISHSLRTLRQLDLVKVKKEGRFAVYHIADEHVRTFLDM</sequence>
<evidence type="ECO:0000259" key="4">
    <source>
        <dbReference type="PROSITE" id="PS50987"/>
    </source>
</evidence>
<evidence type="ECO:0000256" key="3">
    <source>
        <dbReference type="ARBA" id="ARBA00023163"/>
    </source>
</evidence>
<evidence type="ECO:0000313" key="5">
    <source>
        <dbReference type="EMBL" id="TGC11196.1"/>
    </source>
</evidence>
<dbReference type="EMBL" id="PGGK01000002">
    <property type="protein sequence ID" value="TGC11196.1"/>
    <property type="molecule type" value="Genomic_DNA"/>
</dbReference>
<dbReference type="PANTHER" id="PTHR43132:SF2">
    <property type="entry name" value="ARSENICAL RESISTANCE OPERON REPRESSOR ARSR-RELATED"/>
    <property type="match status" value="1"/>
</dbReference>
<keyword evidence="2" id="KW-0238">DNA-binding</keyword>
<reference evidence="5 6" key="1">
    <citation type="submission" date="2017-11" db="EMBL/GenBank/DDBJ databases">
        <title>Isolation and Characterization of Methanogenic Archaea from Saline Meromictic Lake at Siberia.</title>
        <authorList>
            <person name="Shen Y."/>
            <person name="Huang H.-H."/>
            <person name="Lai M.-C."/>
            <person name="Chen S.-C."/>
        </authorList>
    </citation>
    <scope>NUCLEOTIDE SEQUENCE [LARGE SCALE GENOMIC DNA]</scope>
    <source>
        <strain evidence="5 6">SY-01</strain>
    </source>
</reference>
<dbReference type="OrthoDB" id="46231at2157"/>
<dbReference type="SMART" id="SM00418">
    <property type="entry name" value="HTH_ARSR"/>
    <property type="match status" value="1"/>
</dbReference>
<evidence type="ECO:0000313" key="6">
    <source>
        <dbReference type="Proteomes" id="UP000297295"/>
    </source>
</evidence>
<dbReference type="InterPro" id="IPR011991">
    <property type="entry name" value="ArsR-like_HTH"/>
</dbReference>
<evidence type="ECO:0000256" key="1">
    <source>
        <dbReference type="ARBA" id="ARBA00023015"/>
    </source>
</evidence>
<comment type="caution">
    <text evidence="5">The sequence shown here is derived from an EMBL/GenBank/DDBJ whole genome shotgun (WGS) entry which is preliminary data.</text>
</comment>
<dbReference type="InterPro" id="IPR036390">
    <property type="entry name" value="WH_DNA-bd_sf"/>
</dbReference>
<organism evidence="5 6">
    <name type="scientific">Methanolobus halotolerans</name>
    <dbReference type="NCBI Taxonomy" id="2052935"/>
    <lineage>
        <taxon>Archaea</taxon>
        <taxon>Methanobacteriati</taxon>
        <taxon>Methanobacteriota</taxon>
        <taxon>Stenosarchaea group</taxon>
        <taxon>Methanomicrobia</taxon>
        <taxon>Methanosarcinales</taxon>
        <taxon>Methanosarcinaceae</taxon>
        <taxon>Methanolobus</taxon>
    </lineage>
</organism>
<dbReference type="CDD" id="cd00090">
    <property type="entry name" value="HTH_ARSR"/>
    <property type="match status" value="1"/>
</dbReference>
<dbReference type="Pfam" id="PF01022">
    <property type="entry name" value="HTH_5"/>
    <property type="match status" value="1"/>
</dbReference>
<dbReference type="PANTHER" id="PTHR43132">
    <property type="entry name" value="ARSENICAL RESISTANCE OPERON REPRESSOR ARSR-RELATED"/>
    <property type="match status" value="1"/>
</dbReference>
<dbReference type="Proteomes" id="UP000297295">
    <property type="component" value="Unassembled WGS sequence"/>
</dbReference>
<evidence type="ECO:0000256" key="2">
    <source>
        <dbReference type="ARBA" id="ARBA00023125"/>
    </source>
</evidence>
<gene>
    <name evidence="5" type="ORF">CUN85_03060</name>
</gene>
<dbReference type="PROSITE" id="PS50987">
    <property type="entry name" value="HTH_ARSR_2"/>
    <property type="match status" value="1"/>
</dbReference>
<dbReference type="GO" id="GO:0003677">
    <property type="term" value="F:DNA binding"/>
    <property type="evidence" value="ECO:0007669"/>
    <property type="project" value="UniProtKB-KW"/>
</dbReference>
<dbReference type="AlphaFoldDB" id="A0A4E0Q8T8"/>
<feature type="domain" description="HTH arsR-type" evidence="4">
    <location>
        <begin position="23"/>
        <end position="108"/>
    </location>
</feature>
<dbReference type="SUPFAM" id="SSF46785">
    <property type="entry name" value="Winged helix' DNA-binding domain"/>
    <property type="match status" value="1"/>
</dbReference>
<proteinExistence type="predicted"/>
<name>A0A4E0Q8T8_9EURY</name>
<dbReference type="GO" id="GO:0003700">
    <property type="term" value="F:DNA-binding transcription factor activity"/>
    <property type="evidence" value="ECO:0007669"/>
    <property type="project" value="InterPro"/>
</dbReference>
<dbReference type="PRINTS" id="PR00778">
    <property type="entry name" value="HTHARSR"/>
</dbReference>
<dbReference type="NCBIfam" id="NF033788">
    <property type="entry name" value="HTH_metalloreg"/>
    <property type="match status" value="1"/>
</dbReference>
<dbReference type="RefSeq" id="WP_135388839.1">
    <property type="nucleotide sequence ID" value="NZ_PGGK01000002.1"/>
</dbReference>
<accession>A0A4E0Q8T8</accession>
<keyword evidence="3" id="KW-0804">Transcription</keyword>
<dbReference type="Gene3D" id="1.10.10.10">
    <property type="entry name" value="Winged helix-like DNA-binding domain superfamily/Winged helix DNA-binding domain"/>
    <property type="match status" value="1"/>
</dbReference>
<protein>
    <submittedName>
        <fullName evidence="5">Transcriptional regulator</fullName>
    </submittedName>
</protein>
<keyword evidence="6" id="KW-1185">Reference proteome</keyword>
<dbReference type="InterPro" id="IPR051011">
    <property type="entry name" value="Metal_resp_trans_reg"/>
</dbReference>
<keyword evidence="1" id="KW-0805">Transcription regulation</keyword>
<dbReference type="InterPro" id="IPR036388">
    <property type="entry name" value="WH-like_DNA-bd_sf"/>
</dbReference>
<dbReference type="InterPro" id="IPR001845">
    <property type="entry name" value="HTH_ArsR_DNA-bd_dom"/>
</dbReference>